<name>A0A0A9CY17_ARUDO</name>
<reference evidence="1" key="1">
    <citation type="submission" date="2014-09" db="EMBL/GenBank/DDBJ databases">
        <authorList>
            <person name="Magalhaes I.L.F."/>
            <person name="Oliveira U."/>
            <person name="Santos F.R."/>
            <person name="Vidigal T.H.D.A."/>
            <person name="Brescovit A.D."/>
            <person name="Santos A.J."/>
        </authorList>
    </citation>
    <scope>NUCLEOTIDE SEQUENCE</scope>
    <source>
        <tissue evidence="1">Shoot tissue taken approximately 20 cm above the soil surface</tissue>
    </source>
</reference>
<dbReference type="EMBL" id="GBRH01219605">
    <property type="protein sequence ID" value="JAD78290.1"/>
    <property type="molecule type" value="Transcribed_RNA"/>
</dbReference>
<protein>
    <submittedName>
        <fullName evidence="1">Uncharacterized protein</fullName>
    </submittedName>
</protein>
<sequence length="85" mass="9110">MTWGLEAAPGPCQDRVEEEELIAVLVASHSLPATLLAADLRQDVLQLGTQLGALPPLPSGLSRDPLKPLTRPELCDFRGLLNAEL</sequence>
<reference evidence="1" key="2">
    <citation type="journal article" date="2015" name="Data Brief">
        <title>Shoot transcriptome of the giant reed, Arundo donax.</title>
        <authorList>
            <person name="Barrero R.A."/>
            <person name="Guerrero F.D."/>
            <person name="Moolhuijzen P."/>
            <person name="Goolsby J.A."/>
            <person name="Tidwell J."/>
            <person name="Bellgard S.E."/>
            <person name="Bellgard M.I."/>
        </authorList>
    </citation>
    <scope>NUCLEOTIDE SEQUENCE</scope>
    <source>
        <tissue evidence="1">Shoot tissue taken approximately 20 cm above the soil surface</tissue>
    </source>
</reference>
<proteinExistence type="predicted"/>
<accession>A0A0A9CY17</accession>
<organism evidence="1">
    <name type="scientific">Arundo donax</name>
    <name type="common">Giant reed</name>
    <name type="synonym">Donax arundinaceus</name>
    <dbReference type="NCBI Taxonomy" id="35708"/>
    <lineage>
        <taxon>Eukaryota</taxon>
        <taxon>Viridiplantae</taxon>
        <taxon>Streptophyta</taxon>
        <taxon>Embryophyta</taxon>
        <taxon>Tracheophyta</taxon>
        <taxon>Spermatophyta</taxon>
        <taxon>Magnoliopsida</taxon>
        <taxon>Liliopsida</taxon>
        <taxon>Poales</taxon>
        <taxon>Poaceae</taxon>
        <taxon>PACMAD clade</taxon>
        <taxon>Arundinoideae</taxon>
        <taxon>Arundineae</taxon>
        <taxon>Arundo</taxon>
    </lineage>
</organism>
<dbReference type="AlphaFoldDB" id="A0A0A9CY17"/>
<evidence type="ECO:0000313" key="1">
    <source>
        <dbReference type="EMBL" id="JAD78290.1"/>
    </source>
</evidence>